<dbReference type="SMART" id="SM00829">
    <property type="entry name" value="PKS_ER"/>
    <property type="match status" value="1"/>
</dbReference>
<keyword evidence="8" id="KW-0812">Transmembrane</keyword>
<dbReference type="InterPro" id="IPR013149">
    <property type="entry name" value="ADH-like_C"/>
</dbReference>
<dbReference type="Proteomes" id="UP000189796">
    <property type="component" value="Chromosome I"/>
</dbReference>
<dbReference type="OrthoDB" id="9806940at2"/>
<dbReference type="RefSeq" id="WP_079602335.1">
    <property type="nucleotide sequence ID" value="NZ_LT670817.1"/>
</dbReference>
<dbReference type="CDD" id="cd08240">
    <property type="entry name" value="6_hydroxyhexanoate_dh_like"/>
    <property type="match status" value="1"/>
</dbReference>
<evidence type="ECO:0000256" key="6">
    <source>
        <dbReference type="ARBA" id="ARBA00023002"/>
    </source>
</evidence>
<evidence type="ECO:0000313" key="10">
    <source>
        <dbReference type="EMBL" id="SHG99816.1"/>
    </source>
</evidence>
<dbReference type="InterPro" id="IPR020843">
    <property type="entry name" value="ER"/>
</dbReference>
<dbReference type="GO" id="GO:0004022">
    <property type="term" value="F:alcohol dehydrogenase (NAD+) activity"/>
    <property type="evidence" value="ECO:0007669"/>
    <property type="project" value="UniProtKB-EC"/>
</dbReference>
<dbReference type="Gene3D" id="3.90.180.10">
    <property type="entry name" value="Medium-chain alcohol dehydrogenases, catalytic domain"/>
    <property type="match status" value="1"/>
</dbReference>
<accession>A0A1M5PDG0</accession>
<evidence type="ECO:0000256" key="8">
    <source>
        <dbReference type="SAM" id="Phobius"/>
    </source>
</evidence>
<evidence type="ECO:0000256" key="5">
    <source>
        <dbReference type="ARBA" id="ARBA00022833"/>
    </source>
</evidence>
<feature type="transmembrane region" description="Helical" evidence="8">
    <location>
        <begin position="180"/>
        <end position="201"/>
    </location>
</feature>
<evidence type="ECO:0000256" key="7">
    <source>
        <dbReference type="RuleBase" id="RU361277"/>
    </source>
</evidence>
<feature type="domain" description="Enoyl reductase (ER)" evidence="9">
    <location>
        <begin position="7"/>
        <end position="350"/>
    </location>
</feature>
<keyword evidence="6" id="KW-0560">Oxidoreductase</keyword>
<keyword evidence="8" id="KW-1133">Transmembrane helix</keyword>
<comment type="cofactor">
    <cofactor evidence="1 7">
        <name>Zn(2+)</name>
        <dbReference type="ChEBI" id="CHEBI:29105"/>
    </cofactor>
</comment>
<evidence type="ECO:0000259" key="9">
    <source>
        <dbReference type="SMART" id="SM00829"/>
    </source>
</evidence>
<evidence type="ECO:0000256" key="3">
    <source>
        <dbReference type="ARBA" id="ARBA00013190"/>
    </source>
</evidence>
<dbReference type="Gene3D" id="3.40.50.720">
    <property type="entry name" value="NAD(P)-binding Rossmann-like Domain"/>
    <property type="match status" value="1"/>
</dbReference>
<dbReference type="GO" id="GO:0008270">
    <property type="term" value="F:zinc ion binding"/>
    <property type="evidence" value="ECO:0007669"/>
    <property type="project" value="InterPro"/>
</dbReference>
<evidence type="ECO:0000256" key="4">
    <source>
        <dbReference type="ARBA" id="ARBA00022723"/>
    </source>
</evidence>
<organism evidence="10 11">
    <name type="scientific">Bradyrhizobium erythrophlei</name>
    <dbReference type="NCBI Taxonomy" id="1437360"/>
    <lineage>
        <taxon>Bacteria</taxon>
        <taxon>Pseudomonadati</taxon>
        <taxon>Pseudomonadota</taxon>
        <taxon>Alphaproteobacteria</taxon>
        <taxon>Hyphomicrobiales</taxon>
        <taxon>Nitrobacteraceae</taxon>
        <taxon>Bradyrhizobium</taxon>
    </lineage>
</organism>
<dbReference type="PROSITE" id="PS00059">
    <property type="entry name" value="ADH_ZINC"/>
    <property type="match status" value="1"/>
</dbReference>
<evidence type="ECO:0000256" key="1">
    <source>
        <dbReference type="ARBA" id="ARBA00001947"/>
    </source>
</evidence>
<dbReference type="PANTHER" id="PTHR42940">
    <property type="entry name" value="ALCOHOL DEHYDROGENASE 1-RELATED"/>
    <property type="match status" value="1"/>
</dbReference>
<proteinExistence type="inferred from homology"/>
<evidence type="ECO:0000256" key="2">
    <source>
        <dbReference type="ARBA" id="ARBA00008072"/>
    </source>
</evidence>
<reference evidence="10 11" key="1">
    <citation type="submission" date="2016-11" db="EMBL/GenBank/DDBJ databases">
        <authorList>
            <person name="Jaros S."/>
            <person name="Januszkiewicz K."/>
            <person name="Wedrychowicz H."/>
        </authorList>
    </citation>
    <scope>NUCLEOTIDE SEQUENCE [LARGE SCALE GENOMIC DNA]</scope>
    <source>
        <strain evidence="10 11">GAS138</strain>
    </source>
</reference>
<keyword evidence="5 7" id="KW-0862">Zinc</keyword>
<dbReference type="InterPro" id="IPR036291">
    <property type="entry name" value="NAD(P)-bd_dom_sf"/>
</dbReference>
<dbReference type="AlphaFoldDB" id="A0A1M5PDG0"/>
<dbReference type="EMBL" id="LT670817">
    <property type="protein sequence ID" value="SHG99816.1"/>
    <property type="molecule type" value="Genomic_DNA"/>
</dbReference>
<keyword evidence="8" id="KW-0472">Membrane</keyword>
<name>A0A1M5PDG0_9BRAD</name>
<dbReference type="SUPFAM" id="SSF50129">
    <property type="entry name" value="GroES-like"/>
    <property type="match status" value="1"/>
</dbReference>
<dbReference type="Pfam" id="PF08240">
    <property type="entry name" value="ADH_N"/>
    <property type="match status" value="1"/>
</dbReference>
<protein>
    <recommendedName>
        <fullName evidence="3">alcohol dehydrogenase</fullName>
        <ecNumber evidence="3">1.1.1.1</ecNumber>
    </recommendedName>
</protein>
<dbReference type="EC" id="1.1.1.1" evidence="3"/>
<dbReference type="InterPro" id="IPR011032">
    <property type="entry name" value="GroES-like_sf"/>
</dbReference>
<gene>
    <name evidence="10" type="ORF">SAMN05443248_3323</name>
</gene>
<dbReference type="Pfam" id="PF00107">
    <property type="entry name" value="ADH_zinc_N"/>
    <property type="match status" value="1"/>
</dbReference>
<keyword evidence="4 7" id="KW-0479">Metal-binding</keyword>
<sequence length="352" mass="38058">MALMRRQSLVKFDAPLCETIVETPKPQAREVLVRIERCGLCHSDLHIQDGYADLGGGKKLDTTRGMVLPFTLGHEIAGIVEEVGPDVSKELIGAKKAVFPWIGCGQCRDCLNGDENLCVKQRFLGVAIDGGFASHVLVPDAKYLLDYDPLPVNQAATLMCSGVTAYGALKRLVDRPRQRNLLLIGLGGVGMMGLSFAQAMFEQKISVADLSPAAREAALKNGAADAYDPSEADVVKRIIRETEGGFDEIVDFAGNEKSMAFAVAVLARGGKIVVSGLMGGNFSLPMVQWIYKRMTIEGFMVGTLAEAHELMALARAGKIKPTPMKEEPMGDVQKWIDELRAGKVVGRIVLKN</sequence>
<dbReference type="InterPro" id="IPR013154">
    <property type="entry name" value="ADH-like_N"/>
</dbReference>
<comment type="similarity">
    <text evidence="2 7">Belongs to the zinc-containing alcohol dehydrogenase family.</text>
</comment>
<evidence type="ECO:0000313" key="11">
    <source>
        <dbReference type="Proteomes" id="UP000189796"/>
    </source>
</evidence>
<dbReference type="PANTHER" id="PTHR42940:SF8">
    <property type="entry name" value="VACUOLAR PROTEIN SORTING-ASSOCIATED PROTEIN 11"/>
    <property type="match status" value="1"/>
</dbReference>
<dbReference type="SUPFAM" id="SSF51735">
    <property type="entry name" value="NAD(P)-binding Rossmann-fold domains"/>
    <property type="match status" value="1"/>
</dbReference>
<dbReference type="InterPro" id="IPR002328">
    <property type="entry name" value="ADH_Zn_CS"/>
</dbReference>